<organism evidence="1 2">
    <name type="scientific">Halorubrum kocurii JCM 14978</name>
    <dbReference type="NCBI Taxonomy" id="1230456"/>
    <lineage>
        <taxon>Archaea</taxon>
        <taxon>Methanobacteriati</taxon>
        <taxon>Methanobacteriota</taxon>
        <taxon>Stenosarchaea group</taxon>
        <taxon>Halobacteria</taxon>
        <taxon>Halobacteriales</taxon>
        <taxon>Haloferacaceae</taxon>
        <taxon>Halorubrum</taxon>
    </lineage>
</organism>
<reference evidence="1 2" key="1">
    <citation type="journal article" date="2014" name="PLoS Genet.">
        <title>Phylogenetically driven sequencing of extremely halophilic archaea reveals strategies for static and dynamic osmo-response.</title>
        <authorList>
            <person name="Becker E.A."/>
            <person name="Seitzer P.M."/>
            <person name="Tritt A."/>
            <person name="Larsen D."/>
            <person name="Krusor M."/>
            <person name="Yao A.I."/>
            <person name="Wu D."/>
            <person name="Madern D."/>
            <person name="Eisen J.A."/>
            <person name="Darling A.E."/>
            <person name="Facciotti M.T."/>
        </authorList>
    </citation>
    <scope>NUCLEOTIDE SEQUENCE [LARGE SCALE GENOMIC DNA]</scope>
    <source>
        <strain evidence="1 2">JCM 14978</strain>
    </source>
</reference>
<evidence type="ECO:0000313" key="1">
    <source>
        <dbReference type="EMBL" id="EMA59490.1"/>
    </source>
</evidence>
<comment type="caution">
    <text evidence="1">The sequence shown here is derived from an EMBL/GenBank/DDBJ whole genome shotgun (WGS) entry which is preliminary data.</text>
</comment>
<dbReference type="Proteomes" id="UP000011546">
    <property type="component" value="Unassembled WGS sequence"/>
</dbReference>
<sequence length="214" mass="23709">MELSLADVEDRVADHVEAYRESAPFHPVEAEAIESLPGAFRAGEYGKRDVEWVVRWYFRRAVTDIDHEERRAVEAAVSDADPRELRGAMWDAIDALDGADSEAAADSGPPHRRALDALTRIPGVDVGVASALLWFLAPDEQFVVGEREWAVVAALAAADDLGPDLDEYPEPMTVDAYGRYLDAVRGVADRLGVDHWRLYMVIRRVHAESVEGDL</sequence>
<name>M0NSB8_9EURY</name>
<dbReference type="RefSeq" id="WP_008849596.1">
    <property type="nucleotide sequence ID" value="NZ_AOJH01000086.1"/>
</dbReference>
<dbReference type="EMBL" id="AOJH01000086">
    <property type="protein sequence ID" value="EMA59490.1"/>
    <property type="molecule type" value="Genomic_DNA"/>
</dbReference>
<evidence type="ECO:0000313" key="2">
    <source>
        <dbReference type="Proteomes" id="UP000011546"/>
    </source>
</evidence>
<keyword evidence="2" id="KW-1185">Reference proteome</keyword>
<gene>
    <name evidence="1" type="ORF">C468_14662</name>
</gene>
<dbReference type="PATRIC" id="fig|1230456.3.peg.2924"/>
<proteinExistence type="predicted"/>
<evidence type="ECO:0008006" key="3">
    <source>
        <dbReference type="Google" id="ProtNLM"/>
    </source>
</evidence>
<dbReference type="AlphaFoldDB" id="M0NSB8"/>
<dbReference type="OrthoDB" id="155576at2157"/>
<accession>M0NSB8</accession>
<protein>
    <recommendedName>
        <fullName evidence="3">DNA-3-methyladenine glycosylase 2 family protein</fullName>
    </recommendedName>
</protein>